<sequence>MTDGLARAASALVLVAALAGCGASPPPSAHQAQAPEEAMTRVGDVLVRANVLPTTIIGEAVATQYGVERDPGTVMLLVGVRRDADGGETALPARVTATAADLLGKRQQLQMREVRSGEFIDYVGTARVIAPDTLRFVVTATPEGGSPMELRFNRDFFPR</sequence>
<reference evidence="4" key="1">
    <citation type="journal article" date="2019" name="Int. J. Syst. Evol. Microbiol.">
        <title>The Global Catalogue of Microorganisms (GCM) 10K type strain sequencing project: providing services to taxonomists for standard genome sequencing and annotation.</title>
        <authorList>
            <consortium name="The Broad Institute Genomics Platform"/>
            <consortium name="The Broad Institute Genome Sequencing Center for Infectious Disease"/>
            <person name="Wu L."/>
            <person name="Ma J."/>
        </authorList>
    </citation>
    <scope>NUCLEOTIDE SEQUENCE [LARGE SCALE GENOMIC DNA]</scope>
    <source>
        <strain evidence="4">JCM 16916</strain>
    </source>
</reference>
<feature type="signal peptide" evidence="1">
    <location>
        <begin position="1"/>
        <end position="29"/>
    </location>
</feature>
<gene>
    <name evidence="3" type="ORF">GCM10022229_28630</name>
</gene>
<protein>
    <recommendedName>
        <fullName evidence="2">DUF4426 domain-containing protein</fullName>
    </recommendedName>
</protein>
<organism evidence="3 4">
    <name type="scientific">Luteimonas lutimaris</name>
    <dbReference type="NCBI Taxonomy" id="698645"/>
    <lineage>
        <taxon>Bacteria</taxon>
        <taxon>Pseudomonadati</taxon>
        <taxon>Pseudomonadota</taxon>
        <taxon>Gammaproteobacteria</taxon>
        <taxon>Lysobacterales</taxon>
        <taxon>Lysobacteraceae</taxon>
        <taxon>Luteimonas</taxon>
    </lineage>
</organism>
<proteinExistence type="predicted"/>
<evidence type="ECO:0000259" key="2">
    <source>
        <dbReference type="Pfam" id="PF14467"/>
    </source>
</evidence>
<dbReference type="Pfam" id="PF14467">
    <property type="entry name" value="DUF4426"/>
    <property type="match status" value="1"/>
</dbReference>
<feature type="chain" id="PRO_5046611161" description="DUF4426 domain-containing protein" evidence="1">
    <location>
        <begin position="30"/>
        <end position="159"/>
    </location>
</feature>
<keyword evidence="1" id="KW-0732">Signal</keyword>
<evidence type="ECO:0000256" key="1">
    <source>
        <dbReference type="SAM" id="SignalP"/>
    </source>
</evidence>
<dbReference type="Proteomes" id="UP001501727">
    <property type="component" value="Unassembled WGS sequence"/>
</dbReference>
<dbReference type="EMBL" id="BAAAZU010000031">
    <property type="protein sequence ID" value="GAA3933141.1"/>
    <property type="molecule type" value="Genomic_DNA"/>
</dbReference>
<evidence type="ECO:0000313" key="4">
    <source>
        <dbReference type="Proteomes" id="UP001501727"/>
    </source>
</evidence>
<feature type="domain" description="DUF4426" evidence="2">
    <location>
        <begin position="40"/>
        <end position="158"/>
    </location>
</feature>
<dbReference type="RefSeq" id="WP_344760707.1">
    <property type="nucleotide sequence ID" value="NZ_BAAAZU010000031.1"/>
</dbReference>
<dbReference type="PROSITE" id="PS51257">
    <property type="entry name" value="PROKAR_LIPOPROTEIN"/>
    <property type="match status" value="1"/>
</dbReference>
<dbReference type="Gene3D" id="2.60.40.3340">
    <property type="entry name" value="Domain of unknown function DUF4426"/>
    <property type="match status" value="1"/>
</dbReference>
<dbReference type="InterPro" id="IPR025218">
    <property type="entry name" value="DUF4426"/>
</dbReference>
<name>A0ABP7N190_9GAMM</name>
<evidence type="ECO:0000313" key="3">
    <source>
        <dbReference type="EMBL" id="GAA3933141.1"/>
    </source>
</evidence>
<comment type="caution">
    <text evidence="3">The sequence shown here is derived from an EMBL/GenBank/DDBJ whole genome shotgun (WGS) entry which is preliminary data.</text>
</comment>
<accession>A0ABP7N190</accession>
<keyword evidence="4" id="KW-1185">Reference proteome</keyword>